<dbReference type="EMBL" id="CP136337">
    <property type="protein sequence ID" value="WOB11170.1"/>
    <property type="molecule type" value="Genomic_DNA"/>
</dbReference>
<proteinExistence type="predicted"/>
<keyword evidence="1" id="KW-1133">Transmembrane helix</keyword>
<organism evidence="2 3">
    <name type="scientific">Piscinibacter gummiphilus</name>
    <dbReference type="NCBI Taxonomy" id="946333"/>
    <lineage>
        <taxon>Bacteria</taxon>
        <taxon>Pseudomonadati</taxon>
        <taxon>Pseudomonadota</taxon>
        <taxon>Betaproteobacteria</taxon>
        <taxon>Burkholderiales</taxon>
        <taxon>Sphaerotilaceae</taxon>
        <taxon>Piscinibacter</taxon>
    </lineage>
</organism>
<accession>A0ABZ0D1P2</accession>
<keyword evidence="2" id="KW-0614">Plasmid</keyword>
<evidence type="ECO:0000256" key="1">
    <source>
        <dbReference type="SAM" id="Phobius"/>
    </source>
</evidence>
<protein>
    <submittedName>
        <fullName evidence="2">NrsF family protein</fullName>
    </submittedName>
</protein>
<name>A0ABZ0D1P2_9BURK</name>
<gene>
    <name evidence="2" type="ORF">RXV79_27440</name>
</gene>
<keyword evidence="1" id="KW-0812">Transmembrane</keyword>
<evidence type="ECO:0000313" key="3">
    <source>
        <dbReference type="Proteomes" id="UP001303946"/>
    </source>
</evidence>
<geneLocation type="plasmid" evidence="2 3">
    <name>unnamed1</name>
</geneLocation>
<sequence>MNFLSVGLLARALGAFGYSLACPESRLAFVAVWYTMGVLFTGLLGAALGARLLRW</sequence>
<reference evidence="2 3" key="1">
    <citation type="submission" date="2023-10" db="EMBL/GenBank/DDBJ databases">
        <title>Bacteria for the degradation of biodegradable plastic PBAT(Polybutylene adipate terephthalate).</title>
        <authorList>
            <person name="Weon H.-Y."/>
            <person name="Yeon J."/>
        </authorList>
    </citation>
    <scope>NUCLEOTIDE SEQUENCE [LARGE SCALE GENOMIC DNA]</scope>
    <source>
        <strain evidence="2 3">SBD 7-3</strain>
        <plasmid evidence="2 3">unnamed1</plasmid>
    </source>
</reference>
<keyword evidence="3" id="KW-1185">Reference proteome</keyword>
<dbReference type="InterPro" id="IPR009495">
    <property type="entry name" value="NrsF"/>
</dbReference>
<dbReference type="RefSeq" id="WP_316704345.1">
    <property type="nucleotide sequence ID" value="NZ_CP136337.1"/>
</dbReference>
<dbReference type="Proteomes" id="UP001303946">
    <property type="component" value="Plasmid unnamed1"/>
</dbReference>
<feature type="transmembrane region" description="Helical" evidence="1">
    <location>
        <begin position="31"/>
        <end position="53"/>
    </location>
</feature>
<dbReference type="Pfam" id="PF06532">
    <property type="entry name" value="NrsF"/>
    <property type="match status" value="1"/>
</dbReference>
<keyword evidence="1" id="KW-0472">Membrane</keyword>
<evidence type="ECO:0000313" key="2">
    <source>
        <dbReference type="EMBL" id="WOB11170.1"/>
    </source>
</evidence>